<dbReference type="RefSeq" id="WP_098006809.1">
    <property type="nucleotide sequence ID" value="NZ_NUVX01000081.1"/>
</dbReference>
<comment type="caution">
    <text evidence="2">The sequence shown here is derived from an EMBL/GenBank/DDBJ whole genome shotgun (WGS) entry which is preliminary data.</text>
</comment>
<sequence>MSYEKELRTKINKALNWIECNVRIENKQGYNDANKDAENLFCGLLNLIYGYSLKNLNHESQNTPGIDLGDKQSRVCYQITSQNKREKIKDSIEKFINHKFDNTYDELVVLIIGYKKKFHPFKDYHFKLDVVGIEEIGKEINEKEIDEKEEILQYLKRNVPDFILYESEYTDVVLKTGDNYASFLGFFSDEEYHDEDTIFINEFAETLSELDRNTRKLIYKIMKHSTKVEDDGIHFDYYEVLNHLKWEEGTFLKELNLLQRKELIDTPSVGLDIFDQIYDLSDKEKYEKGLVRLSYNKDCIELLSNIYKFLKDAAEDKKDFKASLKQLIMKLDFTLLD</sequence>
<organism evidence="2 3">
    <name type="scientific">Bacillus thuringiensis</name>
    <dbReference type="NCBI Taxonomy" id="1428"/>
    <lineage>
        <taxon>Bacteria</taxon>
        <taxon>Bacillati</taxon>
        <taxon>Bacillota</taxon>
        <taxon>Bacilli</taxon>
        <taxon>Bacillales</taxon>
        <taxon>Bacillaceae</taxon>
        <taxon>Bacillus</taxon>
        <taxon>Bacillus cereus group</taxon>
    </lineage>
</organism>
<dbReference type="AlphaFoldDB" id="A0A9X6WHW5"/>
<dbReference type="Proteomes" id="UP000224003">
    <property type="component" value="Unassembled WGS sequence"/>
</dbReference>
<name>A0A9X6WHW5_BACTU</name>
<protein>
    <recommendedName>
        <fullName evidence="1">SMEK domain-containing protein</fullName>
    </recommendedName>
</protein>
<gene>
    <name evidence="2" type="ORF">COJ15_32225</name>
</gene>
<dbReference type="Pfam" id="PF21941">
    <property type="entry name" value="SMEK_N"/>
    <property type="match status" value="1"/>
</dbReference>
<dbReference type="InterPro" id="IPR047740">
    <property type="entry name" value="SMEK_dom"/>
</dbReference>
<proteinExistence type="predicted"/>
<evidence type="ECO:0000259" key="1">
    <source>
        <dbReference type="Pfam" id="PF21941"/>
    </source>
</evidence>
<accession>A0A9X6WHW5</accession>
<dbReference type="EMBL" id="NUVX01000081">
    <property type="protein sequence ID" value="PFJ28938.1"/>
    <property type="molecule type" value="Genomic_DNA"/>
</dbReference>
<evidence type="ECO:0000313" key="2">
    <source>
        <dbReference type="EMBL" id="PFJ28938.1"/>
    </source>
</evidence>
<reference evidence="2 3" key="1">
    <citation type="submission" date="2017-09" db="EMBL/GenBank/DDBJ databases">
        <title>Large-scale bioinformatics analysis of Bacillus genomes uncovers conserved roles of natural products in bacterial physiology.</title>
        <authorList>
            <consortium name="Agbiome Team Llc"/>
            <person name="Bleich R.M."/>
            <person name="Grubbs K.J."/>
            <person name="Santa Maria K.C."/>
            <person name="Allen S.E."/>
            <person name="Farag S."/>
            <person name="Shank E.A."/>
            <person name="Bowers A."/>
        </authorList>
    </citation>
    <scope>NUCLEOTIDE SEQUENCE [LARGE SCALE GENOMIC DNA]</scope>
    <source>
        <strain evidence="2 3">AFS085496</strain>
    </source>
</reference>
<dbReference type="NCBIfam" id="NF033859">
    <property type="entry name" value="SMEK_N"/>
    <property type="match status" value="1"/>
</dbReference>
<feature type="domain" description="SMEK" evidence="1">
    <location>
        <begin position="10"/>
        <end position="119"/>
    </location>
</feature>
<evidence type="ECO:0000313" key="3">
    <source>
        <dbReference type="Proteomes" id="UP000224003"/>
    </source>
</evidence>